<feature type="transmembrane region" description="Helical" evidence="4">
    <location>
        <begin position="78"/>
        <end position="99"/>
    </location>
</feature>
<dbReference type="GO" id="GO:0000160">
    <property type="term" value="P:phosphorelay signal transduction system"/>
    <property type="evidence" value="ECO:0007669"/>
    <property type="project" value="UniProtKB-KW"/>
</dbReference>
<feature type="domain" description="Histidine kinase/HSP90-like ATPase" evidence="5">
    <location>
        <begin position="298"/>
        <end position="392"/>
    </location>
</feature>
<feature type="transmembrane region" description="Helical" evidence="4">
    <location>
        <begin position="48"/>
        <end position="66"/>
    </location>
</feature>
<dbReference type="CDD" id="cd16917">
    <property type="entry name" value="HATPase_UhpB-NarQ-NarX-like"/>
    <property type="match status" value="1"/>
</dbReference>
<proteinExistence type="predicted"/>
<dbReference type="GO" id="GO:0016301">
    <property type="term" value="F:kinase activity"/>
    <property type="evidence" value="ECO:0007669"/>
    <property type="project" value="UniProtKB-KW"/>
</dbReference>
<evidence type="ECO:0000313" key="8">
    <source>
        <dbReference type="Proteomes" id="UP000321154"/>
    </source>
</evidence>
<evidence type="ECO:0000256" key="3">
    <source>
        <dbReference type="ARBA" id="ARBA00023012"/>
    </source>
</evidence>
<evidence type="ECO:0000256" key="1">
    <source>
        <dbReference type="ARBA" id="ARBA00022679"/>
    </source>
</evidence>
<dbReference type="Gene3D" id="3.30.565.10">
    <property type="entry name" value="Histidine kinase-like ATPase, C-terminal domain"/>
    <property type="match status" value="1"/>
</dbReference>
<gene>
    <name evidence="7" type="ORF">FB463_000433</name>
    <name evidence="6" type="ORF">FFA01_15270</name>
</gene>
<evidence type="ECO:0000313" key="7">
    <source>
        <dbReference type="EMBL" id="MBA8812209.1"/>
    </source>
</evidence>
<feature type="transmembrane region" description="Helical" evidence="4">
    <location>
        <begin position="129"/>
        <end position="146"/>
    </location>
</feature>
<evidence type="ECO:0000313" key="6">
    <source>
        <dbReference type="EMBL" id="GEK83218.1"/>
    </source>
</evidence>
<evidence type="ECO:0000313" key="9">
    <source>
        <dbReference type="Proteomes" id="UP000522688"/>
    </source>
</evidence>
<reference evidence="7 9" key="2">
    <citation type="submission" date="2020-07" db="EMBL/GenBank/DDBJ databases">
        <title>Sequencing the genomes of 1000 actinobacteria strains.</title>
        <authorList>
            <person name="Klenk H.-P."/>
        </authorList>
    </citation>
    <scope>NUCLEOTIDE SEQUENCE [LARGE SCALE GENOMIC DNA]</scope>
    <source>
        <strain evidence="7 9">DSM 10309</strain>
    </source>
</reference>
<keyword evidence="4" id="KW-1133">Transmembrane helix</keyword>
<evidence type="ECO:0000256" key="2">
    <source>
        <dbReference type="ARBA" id="ARBA00022777"/>
    </source>
</evidence>
<feature type="transmembrane region" description="Helical" evidence="4">
    <location>
        <begin position="105"/>
        <end position="122"/>
    </location>
</feature>
<dbReference type="OrthoDB" id="3534856at2"/>
<keyword evidence="4" id="KW-0812">Transmembrane</keyword>
<name>A0A7W3JG75_9MICO</name>
<dbReference type="EMBL" id="JACGWW010000001">
    <property type="protein sequence ID" value="MBA8812209.1"/>
    <property type="molecule type" value="Genomic_DNA"/>
</dbReference>
<evidence type="ECO:0000259" key="5">
    <source>
        <dbReference type="SMART" id="SM00387"/>
    </source>
</evidence>
<keyword evidence="8" id="KW-1185">Reference proteome</keyword>
<keyword evidence="3" id="KW-0902">Two-component regulatory system</keyword>
<dbReference type="InterPro" id="IPR036890">
    <property type="entry name" value="HATPase_C_sf"/>
</dbReference>
<dbReference type="InterPro" id="IPR050482">
    <property type="entry name" value="Sensor_HK_TwoCompSys"/>
</dbReference>
<reference evidence="6 8" key="1">
    <citation type="submission" date="2019-07" db="EMBL/GenBank/DDBJ databases">
        <title>Whole genome shotgun sequence of Frigoribacterium faeni NBRC 103066.</title>
        <authorList>
            <person name="Hosoyama A."/>
            <person name="Uohara A."/>
            <person name="Ohji S."/>
            <person name="Ichikawa N."/>
        </authorList>
    </citation>
    <scope>NUCLEOTIDE SEQUENCE [LARGE SCALE GENOMIC DNA]</scope>
    <source>
        <strain evidence="6 8">NBRC 103066</strain>
    </source>
</reference>
<evidence type="ECO:0000256" key="4">
    <source>
        <dbReference type="SAM" id="Phobius"/>
    </source>
</evidence>
<comment type="caution">
    <text evidence="7">The sequence shown here is derived from an EMBL/GenBank/DDBJ whole genome shotgun (WGS) entry which is preliminary data.</text>
</comment>
<dbReference type="PANTHER" id="PTHR24421">
    <property type="entry name" value="NITRATE/NITRITE SENSOR PROTEIN NARX-RELATED"/>
    <property type="match status" value="1"/>
</dbReference>
<feature type="transmembrane region" description="Helical" evidence="4">
    <location>
        <begin position="158"/>
        <end position="177"/>
    </location>
</feature>
<dbReference type="SMART" id="SM00387">
    <property type="entry name" value="HATPase_c"/>
    <property type="match status" value="1"/>
</dbReference>
<dbReference type="Pfam" id="PF02518">
    <property type="entry name" value="HATPase_c"/>
    <property type="match status" value="1"/>
</dbReference>
<dbReference type="SUPFAM" id="SSF55874">
    <property type="entry name" value="ATPase domain of HSP90 chaperone/DNA topoisomerase II/histidine kinase"/>
    <property type="match status" value="1"/>
</dbReference>
<keyword evidence="1" id="KW-0808">Transferase</keyword>
<sequence length="409" mass="42691">MLLGLPAHLAPQSTGRAIARACHVLACVLLASAALVLVVNQIVVRGLILWPAMIALAVMIVLLVVVEKKRTPTAIAAYLLIGSACLYLYAVTLFAQVAVVQTSDAFSLTLPKIALIMVGGSGRRPRRSLVWAVCGFVLGEVATQLATWQTGQSSRFDVTAALALALVVVTVGWGIVARDRARRAQPSLHRAALDQQMQGMRHDIEQQAAALLHDTVLNHLAAIATSAPGPIDPRVARSMASDLETLVGREWLDASAPVGTTRDWHRSELAQAVESAREGGLEVGVTGDIGAVSRLSSTSASALGLAVGQCLVNVEKHSGTSRAEVVVYADGDDLSVMVIDDGVGFDVSSTGADRLGLKNSVRARMERVGGSVQIWSSVGSGTSVVIRVPVESPRASTGETDHALSGGAA</sequence>
<dbReference type="Proteomes" id="UP000321154">
    <property type="component" value="Unassembled WGS sequence"/>
</dbReference>
<dbReference type="InterPro" id="IPR003594">
    <property type="entry name" value="HATPase_dom"/>
</dbReference>
<dbReference type="Proteomes" id="UP000522688">
    <property type="component" value="Unassembled WGS sequence"/>
</dbReference>
<protein>
    <submittedName>
        <fullName evidence="7">Signal transduction histidine kinase</fullName>
    </submittedName>
</protein>
<keyword evidence="4" id="KW-0472">Membrane</keyword>
<feature type="transmembrane region" description="Helical" evidence="4">
    <location>
        <begin position="21"/>
        <end position="42"/>
    </location>
</feature>
<dbReference type="EMBL" id="BJUV01000012">
    <property type="protein sequence ID" value="GEK83218.1"/>
    <property type="molecule type" value="Genomic_DNA"/>
</dbReference>
<dbReference type="AlphaFoldDB" id="A0A7W3JG75"/>
<accession>A0A7W3JG75</accession>
<dbReference type="RefSeq" id="WP_146854628.1">
    <property type="nucleotide sequence ID" value="NZ_BAAAHR010000002.1"/>
</dbReference>
<organism evidence="7 9">
    <name type="scientific">Frigoribacterium faeni</name>
    <dbReference type="NCBI Taxonomy" id="145483"/>
    <lineage>
        <taxon>Bacteria</taxon>
        <taxon>Bacillati</taxon>
        <taxon>Actinomycetota</taxon>
        <taxon>Actinomycetes</taxon>
        <taxon>Micrococcales</taxon>
        <taxon>Microbacteriaceae</taxon>
        <taxon>Frigoribacterium</taxon>
    </lineage>
</organism>
<keyword evidence="2 7" id="KW-0418">Kinase</keyword>